<organism evidence="4 5">
    <name type="scientific">Rubrivivax gelatinosus (strain NBRC 100245 / IL144)</name>
    <dbReference type="NCBI Taxonomy" id="983917"/>
    <lineage>
        <taxon>Bacteria</taxon>
        <taxon>Pseudomonadati</taxon>
        <taxon>Pseudomonadota</taxon>
        <taxon>Betaproteobacteria</taxon>
        <taxon>Burkholderiales</taxon>
        <taxon>Sphaerotilaceae</taxon>
        <taxon>Rubrivivax</taxon>
    </lineage>
</organism>
<dbReference type="PROSITE" id="PS00012">
    <property type="entry name" value="PHOSPHOPANTETHEINE"/>
    <property type="match status" value="1"/>
</dbReference>
<dbReference type="EMBL" id="AP012320">
    <property type="protein sequence ID" value="BAL95068.1"/>
    <property type="molecule type" value="Genomic_DNA"/>
</dbReference>
<keyword evidence="2" id="KW-0597">Phosphoprotein</keyword>
<evidence type="ECO:0000259" key="3">
    <source>
        <dbReference type="Pfam" id="PF00550"/>
    </source>
</evidence>
<dbReference type="HOGENOM" id="CLU_108696_3_4_4"/>
<dbReference type="InterPro" id="IPR036736">
    <property type="entry name" value="ACP-like_sf"/>
</dbReference>
<dbReference type="KEGG" id="rge:RGE_17270"/>
<dbReference type="InterPro" id="IPR009081">
    <property type="entry name" value="PP-bd_ACP"/>
</dbReference>
<proteinExistence type="predicted"/>
<evidence type="ECO:0000313" key="5">
    <source>
        <dbReference type="Proteomes" id="UP000007883"/>
    </source>
</evidence>
<dbReference type="Pfam" id="PF00550">
    <property type="entry name" value="PP-binding"/>
    <property type="match status" value="1"/>
</dbReference>
<dbReference type="Proteomes" id="UP000007883">
    <property type="component" value="Chromosome"/>
</dbReference>
<sequence length="87" mass="9511">MSTETDALVLVRDILPEYLDVKPADIALDTELAAIGADSLTLAELLFALEDRISVDLGEQPVLPRTVRELVALIEPHLPRLAQPLRA</sequence>
<dbReference type="AlphaFoldDB" id="I0HPY1"/>
<evidence type="ECO:0000313" key="4">
    <source>
        <dbReference type="EMBL" id="BAL95068.1"/>
    </source>
</evidence>
<evidence type="ECO:0000256" key="1">
    <source>
        <dbReference type="ARBA" id="ARBA00022450"/>
    </source>
</evidence>
<keyword evidence="1" id="KW-0596">Phosphopantetheine</keyword>
<dbReference type="STRING" id="983917.RGE_17270"/>
<dbReference type="SUPFAM" id="SSF47336">
    <property type="entry name" value="ACP-like"/>
    <property type="match status" value="1"/>
</dbReference>
<reference evidence="4 5" key="1">
    <citation type="journal article" date="2012" name="J. Bacteriol.">
        <title>Complete genome sequence of phototrophic betaproteobacterium Rubrivivax gelatinosus IL144.</title>
        <authorList>
            <person name="Nagashima S."/>
            <person name="Kamimura A."/>
            <person name="Shimizu T."/>
            <person name="Nakamura-isaki S."/>
            <person name="Aono E."/>
            <person name="Sakamoto K."/>
            <person name="Ichikawa N."/>
            <person name="Nakazawa H."/>
            <person name="Sekine M."/>
            <person name="Yamazaki S."/>
            <person name="Fujita N."/>
            <person name="Shimada K."/>
            <person name="Hanada S."/>
            <person name="Nagashima K.V.P."/>
        </authorList>
    </citation>
    <scope>NUCLEOTIDE SEQUENCE [LARGE SCALE GENOMIC DNA]</scope>
    <source>
        <strain evidence="5">NBRC 100245 / IL144</strain>
    </source>
</reference>
<dbReference type="RefSeq" id="WP_014427932.1">
    <property type="nucleotide sequence ID" value="NC_017075.1"/>
</dbReference>
<dbReference type="InterPro" id="IPR006162">
    <property type="entry name" value="Ppantetheine_attach_site"/>
</dbReference>
<dbReference type="Gene3D" id="1.10.1200.10">
    <property type="entry name" value="ACP-like"/>
    <property type="match status" value="1"/>
</dbReference>
<name>I0HPY1_RUBGI</name>
<dbReference type="PATRIC" id="fig|983917.3.peg.1691"/>
<gene>
    <name evidence="4" type="ordered locus">RGE_17270</name>
</gene>
<dbReference type="eggNOG" id="COG0236">
    <property type="taxonomic scope" value="Bacteria"/>
</dbReference>
<accession>I0HPY1</accession>
<protein>
    <submittedName>
        <fullName evidence="4">Acyl carrier protein</fullName>
    </submittedName>
</protein>
<feature type="domain" description="Carrier" evidence="3">
    <location>
        <begin position="11"/>
        <end position="74"/>
    </location>
</feature>
<evidence type="ECO:0000256" key="2">
    <source>
        <dbReference type="ARBA" id="ARBA00022553"/>
    </source>
</evidence>
<keyword evidence="5" id="KW-1185">Reference proteome</keyword>